<sequence>MTVSNTPIQTASTSSDAGSLSAIVNAVITRLSQTVVQSNLNETQVGNLADLDTDVKSSVVGAINDLVSKFDSGELVATYIGQLQDLNTSVKSNVVAAINEVNNKVGDIGALETEATSNVVAAINEIFAVVQGLGDIDSGEIFNQLNARVIKTGDTMSGVLNILSGVPSADTPLLGLGWNTLLPSWKVYLDSAESYSLFAFDKTTGLVQGRRQTLDKNGNFTVAGTLKTGNGTALLDNDGSVVGNAWIAVGGSANAIASINAKFAGYFQSIGGSITGKLVENIGFTGNEVTFRDLKYGNATFRSWEEIVDASENYVLRSHNKISDTIIQSALKLSLTGNMEIAGTFKSGGGLTVGTATFGTDGGITGSAWNAFGASPNAISAIQNYVSGRLAAFVGFPGGGTTGQALVKASNTENDFAWGGPFAPLVHTHVIADTTGLQSALDAKAPLANAALTGNPTAPTPSVGDNDTSIATTAFVQAAIGSMGKRSLTISTAAPSGGVDGDVWFQTEV</sequence>
<dbReference type="KEGG" id="vg:22109598"/>
<protein>
    <submittedName>
        <fullName evidence="1">Putative head decoration protein</fullName>
    </submittedName>
</protein>
<dbReference type="GeneID" id="22109598"/>
<proteinExistence type="predicted"/>
<reference evidence="1 2" key="1">
    <citation type="submission" date="2014-07" db="EMBL/GenBank/DDBJ databases">
        <title>Isolation and characterization of Rhizobium leguminosarum phages from western Canadian soils and complete genome sequences of rhizobiophages vB_RleS_L338C and vB_RleM_P10VF.</title>
        <authorList>
            <person name="Restrepo-Cordoba M."/>
            <person name="Halmillawewa A.P."/>
            <person name="Perry B."/>
            <person name="Hynes M.F."/>
            <person name="Yost C.K."/>
        </authorList>
    </citation>
    <scope>NUCLEOTIDE SEQUENCE [LARGE SCALE GENOMIC DNA]</scope>
</reference>
<dbReference type="EMBL" id="KM199770">
    <property type="protein sequence ID" value="AIK68262.1"/>
    <property type="molecule type" value="Genomic_DNA"/>
</dbReference>
<evidence type="ECO:0000313" key="2">
    <source>
        <dbReference type="Proteomes" id="UP000204140"/>
    </source>
</evidence>
<organism evidence="1 2">
    <name type="scientific">Rhizobium phage vB_RleM_P10VF</name>
    <dbReference type="NCBI Taxonomy" id="1527770"/>
    <lineage>
        <taxon>Viruses</taxon>
        <taxon>Duplodnaviria</taxon>
        <taxon>Heunggongvirae</taxon>
        <taxon>Uroviricota</taxon>
        <taxon>Caudoviricetes</taxon>
        <taxon>Pootjesviridae</taxon>
        <taxon>Innesvirus</taxon>
        <taxon>Innesvirus P10VF</taxon>
    </lineage>
</organism>
<dbReference type="Proteomes" id="UP000204140">
    <property type="component" value="Segment"/>
</dbReference>
<accession>A0A076YKH6</accession>
<keyword evidence="2" id="KW-1185">Reference proteome</keyword>
<evidence type="ECO:0000313" key="1">
    <source>
        <dbReference type="EMBL" id="AIK68262.1"/>
    </source>
</evidence>
<name>A0A076YKH6_9CAUD</name>
<dbReference type="RefSeq" id="YP_009099788.1">
    <property type="nucleotide sequence ID" value="NC_025429.1"/>
</dbReference>
<gene>
    <name evidence="1" type="ORF">P10VF_049</name>
</gene>